<feature type="transmembrane region" description="Helical" evidence="1">
    <location>
        <begin position="81"/>
        <end position="99"/>
    </location>
</feature>
<feature type="transmembrane region" description="Helical" evidence="1">
    <location>
        <begin position="383"/>
        <end position="404"/>
    </location>
</feature>
<keyword evidence="1" id="KW-1133">Transmembrane helix</keyword>
<feature type="transmembrane region" description="Helical" evidence="1">
    <location>
        <begin position="220"/>
        <end position="242"/>
    </location>
</feature>
<dbReference type="Proteomes" id="UP000001299">
    <property type="component" value="Chromosome 1"/>
</dbReference>
<dbReference type="HOGENOM" id="CLU_443258_0_0_9"/>
<keyword evidence="1" id="KW-0812">Transmembrane</keyword>
<dbReference type="STRING" id="515622.bpr_I2549"/>
<dbReference type="AlphaFoldDB" id="E0RX71"/>
<sequence length="616" mass="71147">MIMRKSRKFMSLIVSAVAVLAVMVVTLIFGDYFFDLNDDVLMKDILSGAYTGVPEGHNIQMLYPIGLFISVLYRTGINLDWYGIFLCALQYLCLFIIVMKIEDWAHDNVSRFFYAVASFAVILGFFWPHLLYVQYTVVCGLLSATAAFLILMSDENDRKSRITSVIFIILAYLIRSEMLLLTLPMVGVAILIKWAMLESYNRKCMAASGNGAKKKLLSKYTLLCLIILLGLFVSSGIHKIAYSRSDWKEFNRFFDNRTELYDFQYIPDYAENKAFYDSIGLSESEQKLLVNYNFALDDEINADILGKIADYAARTRGEQASFSQRFKQAFSLYVYRLHHVSEPVSYEYPMTDYPWNVGVLLLYLFLLINILHGSIKGNRHKLLCVGLTIILFACRSVLWLYIILRGRDPIRITHPLYIIEILILIGMMFLVSIFVDDTSKYQSIRKSIVWTLVLIMGIVGTLSIYMQEKIINNENNDRQVMLNKYHALYDYFDENPDNYYLVDVYTSVSLGETVQKAATFSEKMFDRVDNSFDNHDLLGGWASKSPIYNKKLERAGFDNAQEALLSDNTYFVQNKAFDIEWLSDYYQEKGINIRMHVVDEIADAFTIYKLERDILE</sequence>
<dbReference type="eggNOG" id="ENOG502ZASG">
    <property type="taxonomic scope" value="Bacteria"/>
</dbReference>
<evidence type="ECO:0000256" key="1">
    <source>
        <dbReference type="SAM" id="Phobius"/>
    </source>
</evidence>
<feature type="transmembrane region" description="Helical" evidence="1">
    <location>
        <begin position="416"/>
        <end position="435"/>
    </location>
</feature>
<name>E0RX71_BUTPB</name>
<feature type="transmembrane region" description="Helical" evidence="1">
    <location>
        <begin position="181"/>
        <end position="200"/>
    </location>
</feature>
<protein>
    <recommendedName>
        <fullName evidence="4">Glycosyltransferase RgtA/B/C/D-like domain-containing protein</fullName>
    </recommendedName>
</protein>
<feature type="transmembrane region" description="Helical" evidence="1">
    <location>
        <begin position="447"/>
        <end position="466"/>
    </location>
</feature>
<dbReference type="EMBL" id="CP001810">
    <property type="protein sequence ID" value="ADL35282.1"/>
    <property type="molecule type" value="Genomic_DNA"/>
</dbReference>
<organism evidence="2 3">
    <name type="scientific">Butyrivibrio proteoclasticus (strain ATCC 51982 / DSM 14932 / B316)</name>
    <name type="common">Clostridium proteoclasticum</name>
    <dbReference type="NCBI Taxonomy" id="515622"/>
    <lineage>
        <taxon>Bacteria</taxon>
        <taxon>Bacillati</taxon>
        <taxon>Bacillota</taxon>
        <taxon>Clostridia</taxon>
        <taxon>Lachnospirales</taxon>
        <taxon>Lachnospiraceae</taxon>
        <taxon>Butyrivibrio</taxon>
    </lineage>
</organism>
<gene>
    <name evidence="2" type="ordered locus">bpr_I2549</name>
</gene>
<keyword evidence="3" id="KW-1185">Reference proteome</keyword>
<feature type="transmembrane region" description="Helical" evidence="1">
    <location>
        <begin position="133"/>
        <end position="152"/>
    </location>
</feature>
<feature type="transmembrane region" description="Helical" evidence="1">
    <location>
        <begin position="159"/>
        <end position="175"/>
    </location>
</feature>
<evidence type="ECO:0000313" key="3">
    <source>
        <dbReference type="Proteomes" id="UP000001299"/>
    </source>
</evidence>
<evidence type="ECO:0008006" key="4">
    <source>
        <dbReference type="Google" id="ProtNLM"/>
    </source>
</evidence>
<accession>E0RX71</accession>
<proteinExistence type="predicted"/>
<evidence type="ECO:0000313" key="2">
    <source>
        <dbReference type="EMBL" id="ADL35282.1"/>
    </source>
</evidence>
<dbReference type="KEGG" id="bpb:bpr_I2549"/>
<feature type="transmembrane region" description="Helical" evidence="1">
    <location>
        <begin position="353"/>
        <end position="371"/>
    </location>
</feature>
<keyword evidence="1" id="KW-0472">Membrane</keyword>
<feature type="transmembrane region" description="Helical" evidence="1">
    <location>
        <begin position="111"/>
        <end position="127"/>
    </location>
</feature>
<feature type="transmembrane region" description="Helical" evidence="1">
    <location>
        <begin position="12"/>
        <end position="34"/>
    </location>
</feature>
<reference evidence="2 3" key="1">
    <citation type="journal article" date="2010" name="PLoS ONE">
        <title>The glycobiome of the rumen bacterium Butyrivibrio proteoclasticus B316(T) highlights adaptation to a polysaccharide-rich environment.</title>
        <authorList>
            <person name="Kelly W.J."/>
            <person name="Leahy S.C."/>
            <person name="Altermann E."/>
            <person name="Yeoman C.J."/>
            <person name="Dunne J.C."/>
            <person name="Kong Z."/>
            <person name="Pacheco D.M."/>
            <person name="Li D."/>
            <person name="Noel S.J."/>
            <person name="Moon C.D."/>
            <person name="Cookson A.L."/>
            <person name="Attwood G.T."/>
        </authorList>
    </citation>
    <scope>NUCLEOTIDE SEQUENCE [LARGE SCALE GENOMIC DNA]</scope>
    <source>
        <strain evidence="3">ATCC 51982 / DSM 14932 / B316</strain>
    </source>
</reference>